<comment type="caution">
    <text evidence="2">The sequence shown here is derived from an EMBL/GenBank/DDBJ whole genome shotgun (WGS) entry which is preliminary data.</text>
</comment>
<evidence type="ECO:0000313" key="3">
    <source>
        <dbReference type="Proteomes" id="UP000299102"/>
    </source>
</evidence>
<sequence length="116" mass="12556">MPHQRTNGAAGRPMRSQRRDSRAPPTAAERTSTPRTTGPRRRKSRKDYIRQSAGALCERRLSPGRLRGPGAAGAPRKSAADDENGPIRRKNGGRSDGGGGRKKTRVNSNLWLGGET</sequence>
<name>A0A4C1TM71_EUMVA</name>
<protein>
    <submittedName>
        <fullName evidence="2">Uncharacterized protein</fullName>
    </submittedName>
</protein>
<reference evidence="2 3" key="1">
    <citation type="journal article" date="2019" name="Commun. Biol.">
        <title>The bagworm genome reveals a unique fibroin gene that provides high tensile strength.</title>
        <authorList>
            <person name="Kono N."/>
            <person name="Nakamura H."/>
            <person name="Ohtoshi R."/>
            <person name="Tomita M."/>
            <person name="Numata K."/>
            <person name="Arakawa K."/>
        </authorList>
    </citation>
    <scope>NUCLEOTIDE SEQUENCE [LARGE SCALE GENOMIC DNA]</scope>
</reference>
<accession>A0A4C1TM71</accession>
<gene>
    <name evidence="2" type="ORF">EVAR_5311_1</name>
</gene>
<keyword evidence="3" id="KW-1185">Reference proteome</keyword>
<feature type="region of interest" description="Disordered" evidence="1">
    <location>
        <begin position="1"/>
        <end position="116"/>
    </location>
</feature>
<evidence type="ECO:0000256" key="1">
    <source>
        <dbReference type="SAM" id="MobiDB-lite"/>
    </source>
</evidence>
<organism evidence="2 3">
    <name type="scientific">Eumeta variegata</name>
    <name type="common">Bagworm moth</name>
    <name type="synonym">Eumeta japonica</name>
    <dbReference type="NCBI Taxonomy" id="151549"/>
    <lineage>
        <taxon>Eukaryota</taxon>
        <taxon>Metazoa</taxon>
        <taxon>Ecdysozoa</taxon>
        <taxon>Arthropoda</taxon>
        <taxon>Hexapoda</taxon>
        <taxon>Insecta</taxon>
        <taxon>Pterygota</taxon>
        <taxon>Neoptera</taxon>
        <taxon>Endopterygota</taxon>
        <taxon>Lepidoptera</taxon>
        <taxon>Glossata</taxon>
        <taxon>Ditrysia</taxon>
        <taxon>Tineoidea</taxon>
        <taxon>Psychidae</taxon>
        <taxon>Oiketicinae</taxon>
        <taxon>Eumeta</taxon>
    </lineage>
</organism>
<feature type="compositionally biased region" description="Low complexity" evidence="1">
    <location>
        <begin position="63"/>
        <end position="76"/>
    </location>
</feature>
<dbReference type="EMBL" id="BGZK01000073">
    <property type="protein sequence ID" value="GBP15613.1"/>
    <property type="molecule type" value="Genomic_DNA"/>
</dbReference>
<dbReference type="AlphaFoldDB" id="A0A4C1TM71"/>
<evidence type="ECO:0000313" key="2">
    <source>
        <dbReference type="EMBL" id="GBP15613.1"/>
    </source>
</evidence>
<proteinExistence type="predicted"/>
<dbReference type="Proteomes" id="UP000299102">
    <property type="component" value="Unassembled WGS sequence"/>
</dbReference>